<protein>
    <submittedName>
        <fullName evidence="1">Uncharacterized protein</fullName>
    </submittedName>
</protein>
<organism evidence="1 2">
    <name type="scientific">Actinoallomurus oryzae</name>
    <dbReference type="NCBI Taxonomy" id="502180"/>
    <lineage>
        <taxon>Bacteria</taxon>
        <taxon>Bacillati</taxon>
        <taxon>Actinomycetota</taxon>
        <taxon>Actinomycetes</taxon>
        <taxon>Streptosporangiales</taxon>
        <taxon>Thermomonosporaceae</taxon>
        <taxon>Actinoallomurus</taxon>
    </lineage>
</organism>
<evidence type="ECO:0000313" key="1">
    <source>
        <dbReference type="EMBL" id="GAA4484602.1"/>
    </source>
</evidence>
<evidence type="ECO:0000313" key="2">
    <source>
        <dbReference type="Proteomes" id="UP001500503"/>
    </source>
</evidence>
<dbReference type="Proteomes" id="UP001500503">
    <property type="component" value="Unassembled WGS sequence"/>
</dbReference>
<keyword evidence="2" id="KW-1185">Reference proteome</keyword>
<accession>A0ABP8PDX6</accession>
<name>A0ABP8PDX6_9ACTN</name>
<proteinExistence type="predicted"/>
<gene>
    <name evidence="1" type="ORF">GCM10023191_007960</name>
</gene>
<sequence>MALLPALARRIAAHGVRARRERITFNDSTGEVCDASCRRTARLDRARTTALAAGLDYRI</sequence>
<comment type="caution">
    <text evidence="1">The sequence shown here is derived from an EMBL/GenBank/DDBJ whole genome shotgun (WGS) entry which is preliminary data.</text>
</comment>
<dbReference type="RefSeq" id="WP_345457521.1">
    <property type="nucleotide sequence ID" value="NZ_BAABHF010000009.1"/>
</dbReference>
<dbReference type="EMBL" id="BAABHF010000009">
    <property type="protein sequence ID" value="GAA4484602.1"/>
    <property type="molecule type" value="Genomic_DNA"/>
</dbReference>
<reference evidence="2" key="1">
    <citation type="journal article" date="2019" name="Int. J. Syst. Evol. Microbiol.">
        <title>The Global Catalogue of Microorganisms (GCM) 10K type strain sequencing project: providing services to taxonomists for standard genome sequencing and annotation.</title>
        <authorList>
            <consortium name="The Broad Institute Genomics Platform"/>
            <consortium name="The Broad Institute Genome Sequencing Center for Infectious Disease"/>
            <person name="Wu L."/>
            <person name="Ma J."/>
        </authorList>
    </citation>
    <scope>NUCLEOTIDE SEQUENCE [LARGE SCALE GENOMIC DNA]</scope>
    <source>
        <strain evidence="2">JCM 17933</strain>
    </source>
</reference>